<evidence type="ECO:0000313" key="3">
    <source>
        <dbReference type="EMBL" id="TDT33535.1"/>
    </source>
</evidence>
<dbReference type="SUPFAM" id="SSF159894">
    <property type="entry name" value="YgaC/TfoX-N like"/>
    <property type="match status" value="1"/>
</dbReference>
<comment type="caution">
    <text evidence="3">The sequence shown here is derived from an EMBL/GenBank/DDBJ whole genome shotgun (WGS) entry which is preliminary data.</text>
</comment>
<sequence length="110" mass="11713">MAADAELTERVRAALAEQPTVREVRMFGGLSFMVNEKLVVCVRSDAMLVRVAAADHESHLAEPGVAQPEMGAGRSMGPGWIEVDTTTLTDDASLAHWLEVGLAHNATLTG</sequence>
<reference evidence="3 4" key="1">
    <citation type="submission" date="2019-03" db="EMBL/GenBank/DDBJ databases">
        <title>Genomic Encyclopedia of Archaeal and Bacterial Type Strains, Phase II (KMG-II): from individual species to whole genera.</title>
        <authorList>
            <person name="Goeker M."/>
        </authorList>
    </citation>
    <scope>NUCLEOTIDE SEQUENCE [LARGE SCALE GENOMIC DNA]</scope>
    <source>
        <strain evidence="3 4">DSM 24323</strain>
    </source>
</reference>
<gene>
    <name evidence="3" type="ORF">CLV29_1157</name>
</gene>
<accession>A0A4R7J8B4</accession>
<dbReference type="AlphaFoldDB" id="A0A4R7J8B4"/>
<protein>
    <submittedName>
        <fullName evidence="3">TfoX-like protein</fullName>
    </submittedName>
</protein>
<dbReference type="OrthoDB" id="214902at2"/>
<dbReference type="RefSeq" id="WP_133754034.1">
    <property type="nucleotide sequence ID" value="NZ_CP171129.1"/>
</dbReference>
<name>A0A4R7J8B4_9ACTN</name>
<organism evidence="3 4">
    <name type="scientific">Naumannella halotolerans</name>
    <dbReference type="NCBI Taxonomy" id="993414"/>
    <lineage>
        <taxon>Bacteria</taxon>
        <taxon>Bacillati</taxon>
        <taxon>Actinomycetota</taxon>
        <taxon>Actinomycetes</taxon>
        <taxon>Propionibacteriales</taxon>
        <taxon>Propionibacteriaceae</taxon>
        <taxon>Naumannella</taxon>
    </lineage>
</organism>
<evidence type="ECO:0000313" key="4">
    <source>
        <dbReference type="Proteomes" id="UP000295371"/>
    </source>
</evidence>
<dbReference type="EMBL" id="SOAW01000001">
    <property type="protein sequence ID" value="TDT33535.1"/>
    <property type="molecule type" value="Genomic_DNA"/>
</dbReference>
<proteinExistence type="predicted"/>
<feature type="domain" description="TfoX N-terminal" evidence="2">
    <location>
        <begin position="15"/>
        <end position="103"/>
    </location>
</feature>
<evidence type="ECO:0000256" key="1">
    <source>
        <dbReference type="SAM" id="MobiDB-lite"/>
    </source>
</evidence>
<dbReference type="InterPro" id="IPR007076">
    <property type="entry name" value="TfoX_N"/>
</dbReference>
<dbReference type="Proteomes" id="UP000295371">
    <property type="component" value="Unassembled WGS sequence"/>
</dbReference>
<dbReference type="Gene3D" id="3.30.1460.30">
    <property type="entry name" value="YgaC/TfoX-N like chaperone"/>
    <property type="match status" value="1"/>
</dbReference>
<evidence type="ECO:0000259" key="2">
    <source>
        <dbReference type="Pfam" id="PF04993"/>
    </source>
</evidence>
<keyword evidence="4" id="KW-1185">Reference proteome</keyword>
<feature type="region of interest" description="Disordered" evidence="1">
    <location>
        <begin position="58"/>
        <end position="78"/>
    </location>
</feature>
<dbReference type="Pfam" id="PF04993">
    <property type="entry name" value="TfoX_N"/>
    <property type="match status" value="1"/>
</dbReference>